<evidence type="ECO:0000313" key="2">
    <source>
        <dbReference type="Proteomes" id="UP001622612"/>
    </source>
</evidence>
<organism evidence="1 2">
    <name type="scientific">Metamycoplasma faucium</name>
    <dbReference type="NCBI Taxonomy" id="56142"/>
    <lineage>
        <taxon>Bacteria</taxon>
        <taxon>Bacillati</taxon>
        <taxon>Mycoplasmatota</taxon>
        <taxon>Mycoplasmoidales</taxon>
        <taxon>Metamycoplasmataceae</taxon>
        <taxon>Metamycoplasma</taxon>
    </lineage>
</organism>
<keyword evidence="2" id="KW-1185">Reference proteome</keyword>
<dbReference type="RefSeq" id="WP_405311563.1">
    <property type="nucleotide sequence ID" value="NZ_CP088155.1"/>
</dbReference>
<dbReference type="EMBL" id="CP088155">
    <property type="protein sequence ID" value="WYM97231.1"/>
    <property type="molecule type" value="Genomic_DNA"/>
</dbReference>
<reference evidence="1" key="1">
    <citation type="submission" date="2021-11" db="EMBL/GenBank/DDBJ databases">
        <title>The first genome sequence of unculturable Mycoplasma faucium obtained by de novo assembly of metagenomic reads.</title>
        <authorList>
            <person name="Sabat A.J."/>
            <person name="Bathoorn E."/>
            <person name="Akkerboom V."/>
            <person name="Friedrich A.W."/>
        </authorList>
    </citation>
    <scope>NUCLEOTIDE SEQUENCE [LARGE SCALE GENOMIC DNA]</scope>
    <source>
        <strain evidence="1">UMCG-MFM1</strain>
    </source>
</reference>
<sequence length="509" mass="59780">MKKINKILLSLTTIASMTTPISLVSCSKTYEKYRKEILEQISLIEDDKKEDENNPDKVTTPSLINQLNLPHTEQLLEEVITRIRNNYVGSLDEKDLKEGLEELKKTIEIAKLIKEKVDSFLPQLELGKQKIDTLTEKDFEKVKEKLLLSYEEFRDSFSYKIYEVVQYLQTFPTDEEIENKTKRPRSFDTAKEDLANILKDFNKENFERLKLFDEFIKLQKEYKNGKRYIKLIKDDLFKNEGYSQIYEIAYKFATEYISNSEKFELSKVTEIIKLLSENAAKIKAKADKYIKFSGYGFSFEKLKNIFDDKKGLIKKETFKSIIDKDENSEEYKKLVELKTKYNELLVKEFANFNELKKEVTNFYKELGNHLAKLFNIVFNKVKDDVIKKVTQKDIDLAINNFKSKDNYLASYSSDKGYRLGRSIFTLFDYKDTVLKQFMEFAKTVIRISTKLENKGIDHANGANLTRYDEMTKKLVVEFVLVNSLLSKSNDKKQTLVDNDANYEFELIKK</sequence>
<protein>
    <recommendedName>
        <fullName evidence="3">Lipoprotein</fullName>
    </recommendedName>
</protein>
<proteinExistence type="predicted"/>
<evidence type="ECO:0000313" key="1">
    <source>
        <dbReference type="EMBL" id="WYM97231.1"/>
    </source>
</evidence>
<accession>A0ABZ2TRR7</accession>
<gene>
    <name evidence="1" type="ORF">LQ356_03460</name>
</gene>
<name>A0ABZ2TRR7_9BACT</name>
<evidence type="ECO:0008006" key="3">
    <source>
        <dbReference type="Google" id="ProtNLM"/>
    </source>
</evidence>
<dbReference type="PROSITE" id="PS51257">
    <property type="entry name" value="PROKAR_LIPOPROTEIN"/>
    <property type="match status" value="1"/>
</dbReference>
<dbReference type="Proteomes" id="UP001622612">
    <property type="component" value="Chromosome"/>
</dbReference>